<dbReference type="Pfam" id="PF00528">
    <property type="entry name" value="BPD_transp_1"/>
    <property type="match status" value="1"/>
</dbReference>
<dbReference type="PANTHER" id="PTHR43386">
    <property type="entry name" value="OLIGOPEPTIDE TRANSPORT SYSTEM PERMEASE PROTEIN APPC"/>
    <property type="match status" value="1"/>
</dbReference>
<comment type="similarity">
    <text evidence="7">Belongs to the binding-protein-dependent transport system permease family.</text>
</comment>
<organism evidence="9 10">
    <name type="scientific">Pullulanibacillus camelliae</name>
    <dbReference type="NCBI Taxonomy" id="1707096"/>
    <lineage>
        <taxon>Bacteria</taxon>
        <taxon>Bacillati</taxon>
        <taxon>Bacillota</taxon>
        <taxon>Bacilli</taxon>
        <taxon>Bacillales</taxon>
        <taxon>Sporolactobacillaceae</taxon>
        <taxon>Pullulanibacillus</taxon>
    </lineage>
</organism>
<dbReference type="InterPro" id="IPR035906">
    <property type="entry name" value="MetI-like_sf"/>
</dbReference>
<keyword evidence="6 7" id="KW-0472">Membrane</keyword>
<accession>A0A8J2YDS3</accession>
<evidence type="ECO:0000256" key="7">
    <source>
        <dbReference type="RuleBase" id="RU363032"/>
    </source>
</evidence>
<feature type="domain" description="ABC transmembrane type-1" evidence="8">
    <location>
        <begin position="100"/>
        <end position="289"/>
    </location>
</feature>
<comment type="subcellular location">
    <subcellularLocation>
        <location evidence="1 7">Cell membrane</location>
        <topology evidence="1 7">Multi-pass membrane protein</topology>
    </subcellularLocation>
</comment>
<keyword evidence="4 7" id="KW-0812">Transmembrane</keyword>
<comment type="caution">
    <text evidence="9">The sequence shown here is derived from an EMBL/GenBank/DDBJ whole genome shotgun (WGS) entry which is preliminary data.</text>
</comment>
<feature type="transmembrane region" description="Helical" evidence="7">
    <location>
        <begin position="148"/>
        <end position="173"/>
    </location>
</feature>
<dbReference type="PROSITE" id="PS50928">
    <property type="entry name" value="ABC_TM1"/>
    <property type="match status" value="1"/>
</dbReference>
<evidence type="ECO:0000256" key="2">
    <source>
        <dbReference type="ARBA" id="ARBA00022448"/>
    </source>
</evidence>
<dbReference type="PANTHER" id="PTHR43386:SF1">
    <property type="entry name" value="D,D-DIPEPTIDE TRANSPORT SYSTEM PERMEASE PROTEIN DDPC-RELATED"/>
    <property type="match status" value="1"/>
</dbReference>
<gene>
    <name evidence="9" type="primary">gsiD</name>
    <name evidence="9" type="ORF">GCM10011391_01710</name>
</gene>
<feature type="transmembrane region" description="Helical" evidence="7">
    <location>
        <begin position="266"/>
        <end position="292"/>
    </location>
</feature>
<feature type="transmembrane region" description="Helical" evidence="7">
    <location>
        <begin position="221"/>
        <end position="246"/>
    </location>
</feature>
<feature type="transmembrane region" description="Helical" evidence="7">
    <location>
        <begin position="32"/>
        <end position="55"/>
    </location>
</feature>
<evidence type="ECO:0000256" key="5">
    <source>
        <dbReference type="ARBA" id="ARBA00022989"/>
    </source>
</evidence>
<evidence type="ECO:0000259" key="8">
    <source>
        <dbReference type="PROSITE" id="PS50928"/>
    </source>
</evidence>
<evidence type="ECO:0000256" key="4">
    <source>
        <dbReference type="ARBA" id="ARBA00022692"/>
    </source>
</evidence>
<dbReference type="CDD" id="cd06261">
    <property type="entry name" value="TM_PBP2"/>
    <property type="match status" value="1"/>
</dbReference>
<dbReference type="Gene3D" id="1.10.3720.10">
    <property type="entry name" value="MetI-like"/>
    <property type="match status" value="1"/>
</dbReference>
<dbReference type="InterPro" id="IPR000515">
    <property type="entry name" value="MetI-like"/>
</dbReference>
<keyword evidence="10" id="KW-1185">Reference proteome</keyword>
<evidence type="ECO:0000256" key="3">
    <source>
        <dbReference type="ARBA" id="ARBA00022475"/>
    </source>
</evidence>
<proteinExistence type="inferred from homology"/>
<protein>
    <submittedName>
        <fullName evidence="9">Peptide ABC transporter permease</fullName>
    </submittedName>
</protein>
<name>A0A8J2YDS3_9BACL</name>
<dbReference type="RefSeq" id="WP_188687911.1">
    <property type="nucleotide sequence ID" value="NZ_BMIR01000001.1"/>
</dbReference>
<keyword evidence="2 7" id="KW-0813">Transport</keyword>
<dbReference type="AlphaFoldDB" id="A0A8J2YDS3"/>
<feature type="transmembrane region" description="Helical" evidence="7">
    <location>
        <begin position="104"/>
        <end position="128"/>
    </location>
</feature>
<evidence type="ECO:0000313" key="10">
    <source>
        <dbReference type="Proteomes" id="UP000628775"/>
    </source>
</evidence>
<dbReference type="EMBL" id="BMIR01000001">
    <property type="protein sequence ID" value="GGE27012.1"/>
    <property type="molecule type" value="Genomic_DNA"/>
</dbReference>
<dbReference type="InterPro" id="IPR050366">
    <property type="entry name" value="BP-dependent_transpt_permease"/>
</dbReference>
<evidence type="ECO:0000313" key="9">
    <source>
        <dbReference type="EMBL" id="GGE27012.1"/>
    </source>
</evidence>
<dbReference type="SUPFAM" id="SSF161098">
    <property type="entry name" value="MetI-like"/>
    <property type="match status" value="1"/>
</dbReference>
<sequence length="303" mass="33417">MIKPNIETPQLGERNTALPLREKRLKFWKRDWFQMLPFSVIIVIFVIVALAPGWIANHNPNLTDLAIRLKNPGFHNATGTYLLGTDELGRDVFSRVMYGARVSLLVSLCSVGVSGIIGGLLGIIAGYYGRIVETIIMRLADMVLSIPFLLLAILTVAVLGPSLFNLIVVLGLVRWPRYARVAQGKTLATVNQDFVKGVIALGAKSGRVIIRHIIPEVIPPLIVIGTIEVGLMIIYEASLSFIGLGVQPPTASWGTMLSEGQQYLTQAWWLASFPGLAIFLIVVSINMFGDYIRDRLDPKSKRR</sequence>
<reference evidence="9" key="2">
    <citation type="submission" date="2020-09" db="EMBL/GenBank/DDBJ databases">
        <authorList>
            <person name="Sun Q."/>
            <person name="Zhou Y."/>
        </authorList>
    </citation>
    <scope>NUCLEOTIDE SEQUENCE</scope>
    <source>
        <strain evidence="9">CGMCC 1.15371</strain>
    </source>
</reference>
<reference evidence="9" key="1">
    <citation type="journal article" date="2014" name="Int. J. Syst. Evol. Microbiol.">
        <title>Complete genome sequence of Corynebacterium casei LMG S-19264T (=DSM 44701T), isolated from a smear-ripened cheese.</title>
        <authorList>
            <consortium name="US DOE Joint Genome Institute (JGI-PGF)"/>
            <person name="Walter F."/>
            <person name="Albersmeier A."/>
            <person name="Kalinowski J."/>
            <person name="Ruckert C."/>
        </authorList>
    </citation>
    <scope>NUCLEOTIDE SEQUENCE</scope>
    <source>
        <strain evidence="9">CGMCC 1.15371</strain>
    </source>
</reference>
<keyword evidence="5 7" id="KW-1133">Transmembrane helix</keyword>
<dbReference type="Proteomes" id="UP000628775">
    <property type="component" value="Unassembled WGS sequence"/>
</dbReference>
<evidence type="ECO:0000256" key="6">
    <source>
        <dbReference type="ARBA" id="ARBA00023136"/>
    </source>
</evidence>
<evidence type="ECO:0000256" key="1">
    <source>
        <dbReference type="ARBA" id="ARBA00004651"/>
    </source>
</evidence>
<dbReference type="GO" id="GO:0005886">
    <property type="term" value="C:plasma membrane"/>
    <property type="evidence" value="ECO:0007669"/>
    <property type="project" value="UniProtKB-SubCell"/>
</dbReference>
<keyword evidence="3" id="KW-1003">Cell membrane</keyword>
<dbReference type="GO" id="GO:0055085">
    <property type="term" value="P:transmembrane transport"/>
    <property type="evidence" value="ECO:0007669"/>
    <property type="project" value="InterPro"/>
</dbReference>